<dbReference type="Proteomes" id="UP000199440">
    <property type="component" value="Unassembled WGS sequence"/>
</dbReference>
<dbReference type="Gene3D" id="2.40.100.10">
    <property type="entry name" value="Cyclophilin-like"/>
    <property type="match status" value="1"/>
</dbReference>
<gene>
    <name evidence="5" type="ORF">SAMN04488514_10362</name>
</gene>
<feature type="domain" description="Carboxyltransferase" evidence="4">
    <location>
        <begin position="23"/>
        <end position="280"/>
    </location>
</feature>
<dbReference type="GO" id="GO:0005524">
    <property type="term" value="F:ATP binding"/>
    <property type="evidence" value="ECO:0007669"/>
    <property type="project" value="UniProtKB-KW"/>
</dbReference>
<keyword evidence="3" id="KW-0067">ATP-binding</keyword>
<keyword evidence="6" id="KW-1185">Reference proteome</keyword>
<sequence length="280" mass="31043">MLKVLKSGFFTTIQDGGRFGYLNKGVPVSGFMDTSSASKINLLLENEANAALIETTMTGPTLEFGKRTYICLGGAQLSVTLNNEPIQDYKVYKVEKGDIISYGKLKKGFRSYLGVKGGFKTPKILGSQSLYLPITSKNHLDDGSTVDYTMCELFVPKTSELKVDSFLNETVLYVTEGPEFHILSKRQLEELFFKDFKISNQNDRMAYQIEEKITGHKVSMLTSATLPGTVQLTPSGKLIILMKDGQTTGGYPRVLQLTDRAISILAQKKFGDKVSFKVLK</sequence>
<dbReference type="GO" id="GO:0016787">
    <property type="term" value="F:hydrolase activity"/>
    <property type="evidence" value="ECO:0007669"/>
    <property type="project" value="UniProtKB-KW"/>
</dbReference>
<protein>
    <submittedName>
        <fullName evidence="5">Biotin-dependent carboxylase uncharacterized domain-containing protein</fullName>
    </submittedName>
</protein>
<evidence type="ECO:0000256" key="1">
    <source>
        <dbReference type="ARBA" id="ARBA00022741"/>
    </source>
</evidence>
<dbReference type="Pfam" id="PF02626">
    <property type="entry name" value="CT_A_B"/>
    <property type="match status" value="1"/>
</dbReference>
<name>A0A1G9N965_9FLAO</name>
<dbReference type="InterPro" id="IPR003778">
    <property type="entry name" value="CT_A_B"/>
</dbReference>
<evidence type="ECO:0000256" key="2">
    <source>
        <dbReference type="ARBA" id="ARBA00022801"/>
    </source>
</evidence>
<keyword evidence="2" id="KW-0378">Hydrolase</keyword>
<dbReference type="InterPro" id="IPR029000">
    <property type="entry name" value="Cyclophilin-like_dom_sf"/>
</dbReference>
<evidence type="ECO:0000313" key="6">
    <source>
        <dbReference type="Proteomes" id="UP000199440"/>
    </source>
</evidence>
<reference evidence="5 6" key="1">
    <citation type="submission" date="2016-10" db="EMBL/GenBank/DDBJ databases">
        <authorList>
            <person name="de Groot N.N."/>
        </authorList>
    </citation>
    <scope>NUCLEOTIDE SEQUENCE [LARGE SCALE GENOMIC DNA]</scope>
    <source>
        <strain evidence="5 6">DSM 19886</strain>
    </source>
</reference>
<evidence type="ECO:0000256" key="3">
    <source>
        <dbReference type="ARBA" id="ARBA00022840"/>
    </source>
</evidence>
<dbReference type="InterPro" id="IPR052708">
    <property type="entry name" value="PxpC"/>
</dbReference>
<dbReference type="PANTHER" id="PTHR43309">
    <property type="entry name" value="5-OXOPROLINASE SUBUNIT C"/>
    <property type="match status" value="1"/>
</dbReference>
<accession>A0A1G9N965</accession>
<dbReference type="PANTHER" id="PTHR43309:SF5">
    <property type="entry name" value="5-OXOPROLINASE SUBUNIT C"/>
    <property type="match status" value="1"/>
</dbReference>
<proteinExistence type="predicted"/>
<dbReference type="RefSeq" id="WP_089887315.1">
    <property type="nucleotide sequence ID" value="NZ_FNGV01000003.1"/>
</dbReference>
<dbReference type="SMART" id="SM00797">
    <property type="entry name" value="AHS2"/>
    <property type="match status" value="1"/>
</dbReference>
<dbReference type="EMBL" id="FNGV01000003">
    <property type="protein sequence ID" value="SDL82415.1"/>
    <property type="molecule type" value="Genomic_DNA"/>
</dbReference>
<dbReference type="AlphaFoldDB" id="A0A1G9N965"/>
<dbReference type="OrthoDB" id="9782422at2"/>
<organism evidence="5 6">
    <name type="scientific">Kriegella aquimaris</name>
    <dbReference type="NCBI Taxonomy" id="192904"/>
    <lineage>
        <taxon>Bacteria</taxon>
        <taxon>Pseudomonadati</taxon>
        <taxon>Bacteroidota</taxon>
        <taxon>Flavobacteriia</taxon>
        <taxon>Flavobacteriales</taxon>
        <taxon>Flavobacteriaceae</taxon>
        <taxon>Kriegella</taxon>
    </lineage>
</organism>
<dbReference type="STRING" id="192904.SAMN04488514_10362"/>
<evidence type="ECO:0000313" key="5">
    <source>
        <dbReference type="EMBL" id="SDL82415.1"/>
    </source>
</evidence>
<keyword evidence="1" id="KW-0547">Nucleotide-binding</keyword>
<evidence type="ECO:0000259" key="4">
    <source>
        <dbReference type="SMART" id="SM00797"/>
    </source>
</evidence>